<reference evidence="2 3" key="1">
    <citation type="submission" date="2014-07" db="EMBL/GenBank/DDBJ databases">
        <title>Genome of Chryseobacterium soli DSM 19298.</title>
        <authorList>
            <person name="Stropko S.J."/>
            <person name="Pipes S.E."/>
            <person name="Newman J."/>
        </authorList>
    </citation>
    <scope>NUCLEOTIDE SEQUENCE [LARGE SCALE GENOMIC DNA]</scope>
    <source>
        <strain evidence="2 3">DSM 19298</strain>
    </source>
</reference>
<dbReference type="AlphaFoldDB" id="A0A085ZZP8"/>
<dbReference type="Pfam" id="PF14903">
    <property type="entry name" value="WG_beta_rep"/>
    <property type="match status" value="1"/>
</dbReference>
<sequence length="288" mass="33165">MIKYLLLFASCLVLAQKATLFPVKKGDKWGYADNKQKFIIAPQYDFANPFAEYNVYDPLQKKYKKVMAATVKLEKKSKCILEDNTEISCAKLEDLSTSIGASIYEFSDDDYRKGRKEIEDKNLEVINQIPQDIRNKYQKIEVFKNGLLLFLVKNNEKSGIIDNTGKIIVPLVNDFIEGHVYETTTPGKYELYFVGTNLKPLPDRYYLRDGKFLIESYSPFSVASMSGSFVKVSDKNRKIKIYNVTHQKYINDKTYDKVLNTFSNGMMIVERDGAEFYIDEAGTEHKSK</sequence>
<evidence type="ECO:0000256" key="1">
    <source>
        <dbReference type="SAM" id="SignalP"/>
    </source>
</evidence>
<keyword evidence="1" id="KW-0732">Signal</keyword>
<dbReference type="PANTHER" id="PTHR37841">
    <property type="entry name" value="GLR2918 PROTEIN"/>
    <property type="match status" value="1"/>
</dbReference>
<gene>
    <name evidence="2" type="ORF">IW15_21925</name>
</gene>
<dbReference type="STRING" id="445961.IW15_21925"/>
<dbReference type="Proteomes" id="UP000028705">
    <property type="component" value="Unassembled WGS sequence"/>
</dbReference>
<dbReference type="eggNOG" id="ENOG50311K8">
    <property type="taxonomic scope" value="Bacteria"/>
</dbReference>
<accession>A0A085ZZP8</accession>
<name>A0A085ZZP8_9FLAO</name>
<dbReference type="RefSeq" id="WP_034715418.1">
    <property type="nucleotide sequence ID" value="NZ_JPRH01000015.1"/>
</dbReference>
<feature type="signal peptide" evidence="1">
    <location>
        <begin position="1"/>
        <end position="15"/>
    </location>
</feature>
<proteinExistence type="predicted"/>
<dbReference type="EMBL" id="JPRH01000015">
    <property type="protein sequence ID" value="KFF09912.1"/>
    <property type="molecule type" value="Genomic_DNA"/>
</dbReference>
<protein>
    <recommendedName>
        <fullName evidence="4">WG repeat-containing protein</fullName>
    </recommendedName>
</protein>
<keyword evidence="3" id="KW-1185">Reference proteome</keyword>
<dbReference type="PANTHER" id="PTHR37841:SF1">
    <property type="entry name" value="DUF3298 DOMAIN-CONTAINING PROTEIN"/>
    <property type="match status" value="1"/>
</dbReference>
<evidence type="ECO:0000313" key="2">
    <source>
        <dbReference type="EMBL" id="KFF09912.1"/>
    </source>
</evidence>
<evidence type="ECO:0008006" key="4">
    <source>
        <dbReference type="Google" id="ProtNLM"/>
    </source>
</evidence>
<evidence type="ECO:0000313" key="3">
    <source>
        <dbReference type="Proteomes" id="UP000028705"/>
    </source>
</evidence>
<comment type="caution">
    <text evidence="2">The sequence shown here is derived from an EMBL/GenBank/DDBJ whole genome shotgun (WGS) entry which is preliminary data.</text>
</comment>
<feature type="chain" id="PRO_5012158438" description="WG repeat-containing protein" evidence="1">
    <location>
        <begin position="16"/>
        <end position="288"/>
    </location>
</feature>
<dbReference type="OrthoDB" id="2485468at2"/>
<dbReference type="InterPro" id="IPR032774">
    <property type="entry name" value="WG_beta_rep"/>
</dbReference>
<organism evidence="2 3">
    <name type="scientific">Chryseobacterium soli</name>
    <dbReference type="NCBI Taxonomy" id="445961"/>
    <lineage>
        <taxon>Bacteria</taxon>
        <taxon>Pseudomonadati</taxon>
        <taxon>Bacteroidota</taxon>
        <taxon>Flavobacteriia</taxon>
        <taxon>Flavobacteriales</taxon>
        <taxon>Weeksellaceae</taxon>
        <taxon>Chryseobacterium group</taxon>
        <taxon>Chryseobacterium</taxon>
    </lineage>
</organism>